<protein>
    <submittedName>
        <fullName evidence="1">Uncharacterized protein</fullName>
    </submittedName>
</protein>
<evidence type="ECO:0000313" key="2">
    <source>
        <dbReference type="Proteomes" id="UP000501690"/>
    </source>
</evidence>
<gene>
    <name evidence="1" type="ORF">DEO72_LG10g1712</name>
</gene>
<keyword evidence="2" id="KW-1185">Reference proteome</keyword>
<reference evidence="1 2" key="1">
    <citation type="submission" date="2019-04" db="EMBL/GenBank/DDBJ databases">
        <title>An improved genome assembly and genetic linkage map for asparagus bean, Vigna unguiculata ssp. sesquipedialis.</title>
        <authorList>
            <person name="Xia Q."/>
            <person name="Zhang R."/>
            <person name="Dong Y."/>
        </authorList>
    </citation>
    <scope>NUCLEOTIDE SEQUENCE [LARGE SCALE GENOMIC DNA]</scope>
    <source>
        <tissue evidence="1">Leaf</tissue>
    </source>
</reference>
<organism evidence="1 2">
    <name type="scientific">Vigna unguiculata</name>
    <name type="common">Cowpea</name>
    <dbReference type="NCBI Taxonomy" id="3917"/>
    <lineage>
        <taxon>Eukaryota</taxon>
        <taxon>Viridiplantae</taxon>
        <taxon>Streptophyta</taxon>
        <taxon>Embryophyta</taxon>
        <taxon>Tracheophyta</taxon>
        <taxon>Spermatophyta</taxon>
        <taxon>Magnoliopsida</taxon>
        <taxon>eudicotyledons</taxon>
        <taxon>Gunneridae</taxon>
        <taxon>Pentapetalae</taxon>
        <taxon>rosids</taxon>
        <taxon>fabids</taxon>
        <taxon>Fabales</taxon>
        <taxon>Fabaceae</taxon>
        <taxon>Papilionoideae</taxon>
        <taxon>50 kb inversion clade</taxon>
        <taxon>NPAAA clade</taxon>
        <taxon>indigoferoid/millettioid clade</taxon>
        <taxon>Phaseoleae</taxon>
        <taxon>Vigna</taxon>
    </lineage>
</organism>
<dbReference type="AlphaFoldDB" id="A0A4D6NC49"/>
<dbReference type="EMBL" id="CP039354">
    <property type="protein sequence ID" value="QCE10482.1"/>
    <property type="molecule type" value="Genomic_DNA"/>
</dbReference>
<name>A0A4D6NC49_VIGUN</name>
<accession>A0A4D6NC49</accession>
<sequence>MAQSVSLELWLGIGLKHMVFLELWRGIASLELWLGLASVAITPLQLRDVTSCAAA</sequence>
<dbReference type="Proteomes" id="UP000501690">
    <property type="component" value="Linkage Group LG10"/>
</dbReference>
<evidence type="ECO:0000313" key="1">
    <source>
        <dbReference type="EMBL" id="QCE10482.1"/>
    </source>
</evidence>
<proteinExistence type="predicted"/>